<reference evidence="1" key="1">
    <citation type="journal article" date="2014" name="Front. Microbiol.">
        <title>High frequency of phylogenetically diverse reductive dehalogenase-homologous genes in deep subseafloor sedimentary metagenomes.</title>
        <authorList>
            <person name="Kawai M."/>
            <person name="Futagami T."/>
            <person name="Toyoda A."/>
            <person name="Takaki Y."/>
            <person name="Nishi S."/>
            <person name="Hori S."/>
            <person name="Arai W."/>
            <person name="Tsubouchi T."/>
            <person name="Morono Y."/>
            <person name="Uchiyama I."/>
            <person name="Ito T."/>
            <person name="Fujiyama A."/>
            <person name="Inagaki F."/>
            <person name="Takami H."/>
        </authorList>
    </citation>
    <scope>NUCLEOTIDE SEQUENCE</scope>
    <source>
        <strain evidence="1">Expedition CK06-06</strain>
    </source>
</reference>
<name>X1GF76_9ZZZZ</name>
<proteinExistence type="predicted"/>
<feature type="non-terminal residue" evidence="1">
    <location>
        <position position="1"/>
    </location>
</feature>
<gene>
    <name evidence="1" type="ORF">S03H2_22837</name>
</gene>
<dbReference type="AlphaFoldDB" id="X1GF76"/>
<organism evidence="1">
    <name type="scientific">marine sediment metagenome</name>
    <dbReference type="NCBI Taxonomy" id="412755"/>
    <lineage>
        <taxon>unclassified sequences</taxon>
        <taxon>metagenomes</taxon>
        <taxon>ecological metagenomes</taxon>
    </lineage>
</organism>
<comment type="caution">
    <text evidence="1">The sequence shown here is derived from an EMBL/GenBank/DDBJ whole genome shotgun (WGS) entry which is preliminary data.</text>
</comment>
<protein>
    <submittedName>
        <fullName evidence="1">Uncharacterized protein</fullName>
    </submittedName>
</protein>
<dbReference type="EMBL" id="BARU01012364">
    <property type="protein sequence ID" value="GAH40269.1"/>
    <property type="molecule type" value="Genomic_DNA"/>
</dbReference>
<accession>X1GF76</accession>
<sequence length="211" mass="24532">NMVCTKAFQTRIRFPDGRGTLGMEVSPSNVAQFIMRLNLLRCLNPKLTASIAEHIPLTFQTRCRVRLRNTKPITSQNKVLFLQTFFEKLPIDSDEFWDDLDFILSFLDECKDEPDMFQALMAKKRFFFQSLQKAKNLDIQLTKHNVETLMLRGKRISYVDKTEARKKIRMIDRISLAVFGKTEFFDLMPAGEQSITLKGKEDIDKLIKELG</sequence>
<evidence type="ECO:0000313" key="1">
    <source>
        <dbReference type="EMBL" id="GAH40269.1"/>
    </source>
</evidence>